<gene>
    <name evidence="1" type="ORF">IPK02_00980</name>
</gene>
<evidence type="ECO:0000313" key="1">
    <source>
        <dbReference type="EMBL" id="MBK7952639.1"/>
    </source>
</evidence>
<organism evidence="1 2">
    <name type="scientific">Candidatus Accumulibacter affinis</name>
    <dbReference type="NCBI Taxonomy" id="2954384"/>
    <lineage>
        <taxon>Bacteria</taxon>
        <taxon>Pseudomonadati</taxon>
        <taxon>Pseudomonadota</taxon>
        <taxon>Betaproteobacteria</taxon>
        <taxon>Candidatus Accumulibacter</taxon>
    </lineage>
</organism>
<sequence length="193" mass="21298">MALRRDPDAIIYETDDEPETYALVYLSWNASEIERNRSDAPKTVILADRQAVQARMDMDNAVWIALSRETAAADLGGQLERTGILHSPLILTSGAIGAAMGKPRNMPGYNVVFEVKETISGVVPRADDWIEYSCVLKIEDGGRLPVSLEMTFLPPHPSSVNMPLAHTIRAATISGLYFQVIEFLGKYGVEYRG</sequence>
<comment type="caution">
    <text evidence="1">The sequence shown here is derived from an EMBL/GenBank/DDBJ whole genome shotgun (WGS) entry which is preliminary data.</text>
</comment>
<dbReference type="AlphaFoldDB" id="A0A935T7D0"/>
<proteinExistence type="predicted"/>
<protein>
    <submittedName>
        <fullName evidence="1">Uncharacterized protein</fullName>
    </submittedName>
</protein>
<dbReference type="EMBL" id="JADJOT010000001">
    <property type="protein sequence ID" value="MBK7952639.1"/>
    <property type="molecule type" value="Genomic_DNA"/>
</dbReference>
<dbReference type="Proteomes" id="UP000706151">
    <property type="component" value="Unassembled WGS sequence"/>
</dbReference>
<evidence type="ECO:0000313" key="2">
    <source>
        <dbReference type="Proteomes" id="UP000706151"/>
    </source>
</evidence>
<name>A0A935T7D0_9PROT</name>
<accession>A0A935T7D0</accession>
<reference evidence="1 2" key="1">
    <citation type="submission" date="2020-10" db="EMBL/GenBank/DDBJ databases">
        <title>Connecting structure to function with the recovery of over 1000 high-quality activated sludge metagenome-assembled genomes encoding full-length rRNA genes using long-read sequencing.</title>
        <authorList>
            <person name="Singleton C.M."/>
            <person name="Petriglieri F."/>
            <person name="Kristensen J.M."/>
            <person name="Kirkegaard R.H."/>
            <person name="Michaelsen T.Y."/>
            <person name="Andersen M.H."/>
            <person name="Karst S.M."/>
            <person name="Dueholm M.S."/>
            <person name="Nielsen P.H."/>
            <person name="Albertsen M."/>
        </authorList>
    </citation>
    <scope>NUCLEOTIDE SEQUENCE [LARGE SCALE GENOMIC DNA]</scope>
    <source>
        <strain evidence="1">Fred_18-Q3-R57-64_BAT3C.720</strain>
    </source>
</reference>